<dbReference type="EMBL" id="CP022433">
    <property type="protein sequence ID" value="ASN25964.1"/>
    <property type="molecule type" value="Genomic_DNA"/>
</dbReference>
<gene>
    <name evidence="2" type="ORF">LK07_20300</name>
</gene>
<dbReference type="PANTHER" id="PTHR42951">
    <property type="entry name" value="METALLO-BETA-LACTAMASE DOMAIN-CONTAINING"/>
    <property type="match status" value="1"/>
</dbReference>
<name>A0A221P1D3_9ACTN</name>
<dbReference type="Gene3D" id="3.60.15.10">
    <property type="entry name" value="Ribonuclease Z/Hydroxyacylglutathione hydrolase-like"/>
    <property type="match status" value="1"/>
</dbReference>
<dbReference type="SMART" id="SM00849">
    <property type="entry name" value="Lactamase_B"/>
    <property type="match status" value="1"/>
</dbReference>
<dbReference type="InterPro" id="IPR001279">
    <property type="entry name" value="Metallo-B-lactamas"/>
</dbReference>
<dbReference type="RefSeq" id="WP_043435798.1">
    <property type="nucleotide sequence ID" value="NZ_CP021080.1"/>
</dbReference>
<dbReference type="OrthoDB" id="2971563at2"/>
<dbReference type="Proteomes" id="UP000031501">
    <property type="component" value="Chromosome"/>
</dbReference>
<evidence type="ECO:0000259" key="1">
    <source>
        <dbReference type="SMART" id="SM00849"/>
    </source>
</evidence>
<evidence type="ECO:0000313" key="3">
    <source>
        <dbReference type="Proteomes" id="UP000031501"/>
    </source>
</evidence>
<organism evidence="2 3">
    <name type="scientific">Streptomyces pluripotens</name>
    <dbReference type="NCBI Taxonomy" id="1355015"/>
    <lineage>
        <taxon>Bacteria</taxon>
        <taxon>Bacillati</taxon>
        <taxon>Actinomycetota</taxon>
        <taxon>Actinomycetes</taxon>
        <taxon>Kitasatosporales</taxon>
        <taxon>Streptomycetaceae</taxon>
        <taxon>Streptomyces</taxon>
    </lineage>
</organism>
<dbReference type="STRING" id="1355015.LK06_019140"/>
<dbReference type="KEGG" id="splu:LK06_019140"/>
<evidence type="ECO:0000313" key="2">
    <source>
        <dbReference type="EMBL" id="ASN25964.1"/>
    </source>
</evidence>
<dbReference type="InterPro" id="IPR036866">
    <property type="entry name" value="RibonucZ/Hydroxyglut_hydro"/>
</dbReference>
<protein>
    <submittedName>
        <fullName evidence="2">MBL fold metallo-hydrolase</fullName>
    </submittedName>
</protein>
<sequence length="235" mass="24433">MEIVELLPELHLLRFEVGQAYLWRDADGLTLIDSGVAGVGRAVADAILSVGSKPGDLRRIVLTHFHEDHAGGAAEIAEWGGIEVFAHRLDAGVIRGESPAPSPVFTDAPDWERSLFESKPKLPPAPPVPVDHEVGDQDVLPFGGGARVVAAPGHTPGSTAFYLPAFGVLFLGDAAANVGGKTMVGVFNTDRSRALESLRSLSRLDAEVACFGHGEAIVGSASAALRAAAASSSGR</sequence>
<dbReference type="PANTHER" id="PTHR42951:SF4">
    <property type="entry name" value="ACYL-COENZYME A THIOESTERASE MBLAC2"/>
    <property type="match status" value="1"/>
</dbReference>
<accession>A0A221P1D3</accession>
<dbReference type="InterPro" id="IPR050855">
    <property type="entry name" value="NDM-1-like"/>
</dbReference>
<dbReference type="GO" id="GO:0016787">
    <property type="term" value="F:hydrolase activity"/>
    <property type="evidence" value="ECO:0007669"/>
    <property type="project" value="UniProtKB-KW"/>
</dbReference>
<feature type="domain" description="Metallo-beta-lactamase" evidence="1">
    <location>
        <begin position="17"/>
        <end position="213"/>
    </location>
</feature>
<keyword evidence="2" id="KW-0378">Hydrolase</keyword>
<dbReference type="CDD" id="cd07721">
    <property type="entry name" value="yflN-like_MBL-fold"/>
    <property type="match status" value="1"/>
</dbReference>
<dbReference type="SUPFAM" id="SSF56281">
    <property type="entry name" value="Metallo-hydrolase/oxidoreductase"/>
    <property type="match status" value="1"/>
</dbReference>
<reference evidence="2 3" key="1">
    <citation type="submission" date="2017-07" db="EMBL/GenBank/DDBJ databases">
        <title>Genome sequence of Streptomyces pluripotens MUSC 137T.</title>
        <authorList>
            <person name="Ser H.-L."/>
            <person name="Lee L.-H."/>
        </authorList>
    </citation>
    <scope>NUCLEOTIDE SEQUENCE [LARGE SCALE GENOMIC DNA]</scope>
    <source>
        <strain evidence="2 3">MUSC 137</strain>
    </source>
</reference>
<proteinExistence type="predicted"/>
<dbReference type="Pfam" id="PF00753">
    <property type="entry name" value="Lactamase_B"/>
    <property type="match status" value="1"/>
</dbReference>
<keyword evidence="3" id="KW-1185">Reference proteome</keyword>
<dbReference type="AlphaFoldDB" id="A0A221P1D3"/>